<evidence type="ECO:0000313" key="2">
    <source>
        <dbReference type="Proteomes" id="UP000762676"/>
    </source>
</evidence>
<evidence type="ECO:0000313" key="1">
    <source>
        <dbReference type="EMBL" id="GFR83034.1"/>
    </source>
</evidence>
<organism evidence="1 2">
    <name type="scientific">Elysia marginata</name>
    <dbReference type="NCBI Taxonomy" id="1093978"/>
    <lineage>
        <taxon>Eukaryota</taxon>
        <taxon>Metazoa</taxon>
        <taxon>Spiralia</taxon>
        <taxon>Lophotrochozoa</taxon>
        <taxon>Mollusca</taxon>
        <taxon>Gastropoda</taxon>
        <taxon>Heterobranchia</taxon>
        <taxon>Euthyneura</taxon>
        <taxon>Panpulmonata</taxon>
        <taxon>Sacoglossa</taxon>
        <taxon>Placobranchoidea</taxon>
        <taxon>Plakobranchidae</taxon>
        <taxon>Elysia</taxon>
    </lineage>
</organism>
<dbReference type="AlphaFoldDB" id="A0AAV4GCK7"/>
<reference evidence="1 2" key="1">
    <citation type="journal article" date="2021" name="Elife">
        <title>Chloroplast acquisition without the gene transfer in kleptoplastic sea slugs, Plakobranchus ocellatus.</title>
        <authorList>
            <person name="Maeda T."/>
            <person name="Takahashi S."/>
            <person name="Yoshida T."/>
            <person name="Shimamura S."/>
            <person name="Takaki Y."/>
            <person name="Nagai Y."/>
            <person name="Toyoda A."/>
            <person name="Suzuki Y."/>
            <person name="Arimoto A."/>
            <person name="Ishii H."/>
            <person name="Satoh N."/>
            <person name="Nishiyama T."/>
            <person name="Hasebe M."/>
            <person name="Maruyama T."/>
            <person name="Minagawa J."/>
            <person name="Obokata J."/>
            <person name="Shigenobu S."/>
        </authorList>
    </citation>
    <scope>NUCLEOTIDE SEQUENCE [LARGE SCALE GENOMIC DNA]</scope>
</reference>
<proteinExistence type="predicted"/>
<protein>
    <submittedName>
        <fullName evidence="1">Uncharacterized protein</fullName>
    </submittedName>
</protein>
<dbReference type="Proteomes" id="UP000762676">
    <property type="component" value="Unassembled WGS sequence"/>
</dbReference>
<name>A0AAV4GCK7_9GAST</name>
<gene>
    <name evidence="1" type="ORF">ElyMa_002378700</name>
</gene>
<sequence>MFGCMFAYNLWERLARCPGSLDASSGGSLSGAVCSWSRLGNQIGLVVSQSSAWGGNLGERLGGNKLGYQAPGTRDAKVKPCHVGPV</sequence>
<accession>A0AAV4GCK7</accession>
<comment type="caution">
    <text evidence="1">The sequence shown here is derived from an EMBL/GenBank/DDBJ whole genome shotgun (WGS) entry which is preliminary data.</text>
</comment>
<keyword evidence="2" id="KW-1185">Reference proteome</keyword>
<dbReference type="EMBL" id="BMAT01004915">
    <property type="protein sequence ID" value="GFR83034.1"/>
    <property type="molecule type" value="Genomic_DNA"/>
</dbReference>